<evidence type="ECO:0000256" key="2">
    <source>
        <dbReference type="ARBA" id="ARBA00022473"/>
    </source>
</evidence>
<evidence type="ECO:0000256" key="6">
    <source>
        <dbReference type="ARBA" id="ARBA00023306"/>
    </source>
</evidence>
<feature type="domain" description="SOSEKI DIX-like" evidence="10">
    <location>
        <begin position="46"/>
        <end position="140"/>
    </location>
</feature>
<feature type="region of interest" description="Disordered" evidence="9">
    <location>
        <begin position="183"/>
        <end position="226"/>
    </location>
</feature>
<feature type="compositionally biased region" description="Acidic residues" evidence="9">
    <location>
        <begin position="190"/>
        <end position="199"/>
    </location>
</feature>
<evidence type="ECO:0000256" key="7">
    <source>
        <dbReference type="ARBA" id="ARBA00024211"/>
    </source>
</evidence>
<feature type="compositionally biased region" description="Polar residues" evidence="9">
    <location>
        <begin position="209"/>
        <end position="219"/>
    </location>
</feature>
<evidence type="ECO:0000313" key="12">
    <source>
        <dbReference type="Proteomes" id="UP001341840"/>
    </source>
</evidence>
<keyword evidence="6" id="KW-0131">Cell cycle</keyword>
<comment type="similarity">
    <text evidence="7">Belongs to the SOSEKI family.</text>
</comment>
<comment type="subunit">
    <text evidence="8">Homodimer. Forms long polymer filaments with other SOKs proteins polymers (e.g. SOK1, SOK2, SOK3 and SOK4) crucial for polar localization and biological activity. Binds to ANGUSTIFOLIA (AN).</text>
</comment>
<keyword evidence="2" id="KW-0217">Developmental protein</keyword>
<gene>
    <name evidence="11" type="ORF">PIB30_019337</name>
</gene>
<comment type="caution">
    <text evidence="11">The sequence shown here is derived from an EMBL/GenBank/DDBJ whole genome shotgun (WGS) entry which is preliminary data.</text>
</comment>
<evidence type="ECO:0000256" key="3">
    <source>
        <dbReference type="ARBA" id="ARBA00022475"/>
    </source>
</evidence>
<accession>A0ABU6W6A0</accession>
<keyword evidence="12" id="KW-1185">Reference proteome</keyword>
<feature type="compositionally biased region" description="Basic residues" evidence="9">
    <location>
        <begin position="371"/>
        <end position="380"/>
    </location>
</feature>
<evidence type="ECO:0000256" key="9">
    <source>
        <dbReference type="SAM" id="MobiDB-lite"/>
    </source>
</evidence>
<dbReference type="PIRSF" id="PIRSF031043">
    <property type="entry name" value="UCP031043"/>
    <property type="match status" value="1"/>
</dbReference>
<evidence type="ECO:0000256" key="8">
    <source>
        <dbReference type="ARBA" id="ARBA00046534"/>
    </source>
</evidence>
<keyword evidence="3" id="KW-1003">Cell membrane</keyword>
<proteinExistence type="inferred from homology"/>
<keyword evidence="4" id="KW-0132">Cell division</keyword>
<evidence type="ECO:0000256" key="1">
    <source>
        <dbReference type="ARBA" id="ARBA00004413"/>
    </source>
</evidence>
<evidence type="ECO:0000256" key="5">
    <source>
        <dbReference type="ARBA" id="ARBA00023136"/>
    </source>
</evidence>
<feature type="compositionally biased region" description="Basic and acidic residues" evidence="9">
    <location>
        <begin position="1"/>
        <end position="23"/>
    </location>
</feature>
<evidence type="ECO:0000259" key="10">
    <source>
        <dbReference type="Pfam" id="PF06136"/>
    </source>
</evidence>
<dbReference type="InterPro" id="IPR048351">
    <property type="entry name" value="SOK_DIX"/>
</dbReference>
<dbReference type="InterPro" id="IPR010369">
    <property type="entry name" value="SOK"/>
</dbReference>
<dbReference type="PANTHER" id="PTHR31083:SF18">
    <property type="entry name" value="PROTEIN SOSEKI 2"/>
    <property type="match status" value="1"/>
</dbReference>
<sequence length="380" mass="42830">MEVGSERERLRSSKRETSPDRVKTWRLKAPIPPPPPPPCSGSRRKVQIVYYLSRNGVLEHPHFMELSLEPSQVPLRLKHVFDRLMDLRGRGMPLQYSWSSKRKYKSGYVWHDLAPKDILHPSHSYSNGLEEYVLKGSHLLLQSPSADIIQGLNPRNKQAMIPQVGDPNYSYNLKNQALINSNSEYPGYAYDDDEEEEEEQQHGEEKTRSSYTTSSTPHSRCSRGVSTDEELLLHDDVNTSSKVSALVPGGNMHTLICGRNNNKERRVVLLENEGAAPPSRHSLLLQLIACGTSALDMKGKRESVCVRKLQCEDKEYFSGSLVDSMKAQAPFPLEAHLTRSNSYDEHTQRGRSRLGMEANQEEGGGGLIHKCIPRKKSSNS</sequence>
<dbReference type="PANTHER" id="PTHR31083">
    <property type="entry name" value="UPSTREAM OF FLC PROTEIN (DUF966)"/>
    <property type="match status" value="1"/>
</dbReference>
<dbReference type="InterPro" id="IPR021182">
    <property type="entry name" value="SOK_magnoliopsida"/>
</dbReference>
<feature type="compositionally biased region" description="Pro residues" evidence="9">
    <location>
        <begin position="30"/>
        <end position="39"/>
    </location>
</feature>
<feature type="region of interest" description="Disordered" evidence="9">
    <location>
        <begin position="341"/>
        <end position="380"/>
    </location>
</feature>
<keyword evidence="5" id="KW-0472">Membrane</keyword>
<organism evidence="11 12">
    <name type="scientific">Stylosanthes scabra</name>
    <dbReference type="NCBI Taxonomy" id="79078"/>
    <lineage>
        <taxon>Eukaryota</taxon>
        <taxon>Viridiplantae</taxon>
        <taxon>Streptophyta</taxon>
        <taxon>Embryophyta</taxon>
        <taxon>Tracheophyta</taxon>
        <taxon>Spermatophyta</taxon>
        <taxon>Magnoliopsida</taxon>
        <taxon>eudicotyledons</taxon>
        <taxon>Gunneridae</taxon>
        <taxon>Pentapetalae</taxon>
        <taxon>rosids</taxon>
        <taxon>fabids</taxon>
        <taxon>Fabales</taxon>
        <taxon>Fabaceae</taxon>
        <taxon>Papilionoideae</taxon>
        <taxon>50 kb inversion clade</taxon>
        <taxon>dalbergioids sensu lato</taxon>
        <taxon>Dalbergieae</taxon>
        <taxon>Pterocarpus clade</taxon>
        <taxon>Stylosanthes</taxon>
    </lineage>
</organism>
<reference evidence="11 12" key="1">
    <citation type="journal article" date="2023" name="Plants (Basel)">
        <title>Bridging the Gap: Combining Genomics and Transcriptomics Approaches to Understand Stylosanthes scabra, an Orphan Legume from the Brazilian Caatinga.</title>
        <authorList>
            <person name="Ferreira-Neto J.R.C."/>
            <person name="da Silva M.D."/>
            <person name="Binneck E."/>
            <person name="de Melo N.F."/>
            <person name="da Silva R.H."/>
            <person name="de Melo A.L.T.M."/>
            <person name="Pandolfi V."/>
            <person name="Bustamante F.O."/>
            <person name="Brasileiro-Vidal A.C."/>
            <person name="Benko-Iseppon A.M."/>
        </authorList>
    </citation>
    <scope>NUCLEOTIDE SEQUENCE [LARGE SCALE GENOMIC DNA]</scope>
    <source>
        <tissue evidence="11">Leaves</tissue>
    </source>
</reference>
<evidence type="ECO:0000256" key="4">
    <source>
        <dbReference type="ARBA" id="ARBA00022618"/>
    </source>
</evidence>
<dbReference type="Pfam" id="PF06136">
    <property type="entry name" value="SOK"/>
    <property type="match status" value="1"/>
</dbReference>
<dbReference type="Proteomes" id="UP001341840">
    <property type="component" value="Unassembled WGS sequence"/>
</dbReference>
<evidence type="ECO:0000313" key="11">
    <source>
        <dbReference type="EMBL" id="MED6181440.1"/>
    </source>
</evidence>
<comment type="subcellular location">
    <subcellularLocation>
        <location evidence="1">Cell membrane</location>
        <topology evidence="1">Peripheral membrane protein</topology>
        <orientation evidence="1">Cytoplasmic side</orientation>
    </subcellularLocation>
</comment>
<protein>
    <recommendedName>
        <fullName evidence="10">SOSEKI DIX-like domain-containing protein</fullName>
    </recommendedName>
</protein>
<feature type="region of interest" description="Disordered" evidence="9">
    <location>
        <begin position="1"/>
        <end position="42"/>
    </location>
</feature>
<name>A0ABU6W6A0_9FABA</name>
<dbReference type="EMBL" id="JASCZI010181302">
    <property type="protein sequence ID" value="MED6181440.1"/>
    <property type="molecule type" value="Genomic_DNA"/>
</dbReference>